<dbReference type="GO" id="GO:0008270">
    <property type="term" value="F:zinc ion binding"/>
    <property type="evidence" value="ECO:0007669"/>
    <property type="project" value="InterPro"/>
</dbReference>
<dbReference type="GO" id="GO:0003676">
    <property type="term" value="F:nucleic acid binding"/>
    <property type="evidence" value="ECO:0007669"/>
    <property type="project" value="InterPro"/>
</dbReference>
<dbReference type="AlphaFoldDB" id="A0A0F9YBB3"/>
<dbReference type="GO" id="GO:0004519">
    <property type="term" value="F:endonuclease activity"/>
    <property type="evidence" value="ECO:0007669"/>
    <property type="project" value="InterPro"/>
</dbReference>
<reference evidence="2" key="1">
    <citation type="journal article" date="2015" name="Nature">
        <title>Complex archaea that bridge the gap between prokaryotes and eukaryotes.</title>
        <authorList>
            <person name="Spang A."/>
            <person name="Saw J.H."/>
            <person name="Jorgensen S.L."/>
            <person name="Zaremba-Niedzwiedzka K."/>
            <person name="Martijn J."/>
            <person name="Lind A.E."/>
            <person name="van Eijk R."/>
            <person name="Schleper C."/>
            <person name="Guy L."/>
            <person name="Ettema T.J."/>
        </authorList>
    </citation>
    <scope>NUCLEOTIDE SEQUENCE</scope>
</reference>
<dbReference type="CDD" id="cd00085">
    <property type="entry name" value="HNHc"/>
    <property type="match status" value="1"/>
</dbReference>
<comment type="caution">
    <text evidence="2">The sequence shown here is derived from an EMBL/GenBank/DDBJ whole genome shotgun (WGS) entry which is preliminary data.</text>
</comment>
<gene>
    <name evidence="2" type="ORF">LCGC14_0111420</name>
</gene>
<sequence>MTEKLLDRDSFREGVFARDRNTCVTCGALAVDAHHIIERKLFDDGGYYLSNGSSLCTRCHLYAEMTVLSVEEIRRACGVDKPVLPKGFTTERSYDKWGNEVLPDGRRVPGPLFDDHGARKILQRAGVLYDGTFDTTKMPD</sequence>
<organism evidence="2">
    <name type="scientific">marine sediment metagenome</name>
    <dbReference type="NCBI Taxonomy" id="412755"/>
    <lineage>
        <taxon>unclassified sequences</taxon>
        <taxon>metagenomes</taxon>
        <taxon>ecological metagenomes</taxon>
    </lineage>
</organism>
<dbReference type="Pfam" id="PF01844">
    <property type="entry name" value="HNH"/>
    <property type="match status" value="1"/>
</dbReference>
<name>A0A0F9YBB3_9ZZZZ</name>
<evidence type="ECO:0000313" key="2">
    <source>
        <dbReference type="EMBL" id="KKO01814.1"/>
    </source>
</evidence>
<feature type="domain" description="HNH" evidence="1">
    <location>
        <begin position="23"/>
        <end position="60"/>
    </location>
</feature>
<dbReference type="EMBL" id="LAZR01000033">
    <property type="protein sequence ID" value="KKO01814.1"/>
    <property type="molecule type" value="Genomic_DNA"/>
</dbReference>
<dbReference type="InterPro" id="IPR002711">
    <property type="entry name" value="HNH"/>
</dbReference>
<dbReference type="InterPro" id="IPR003615">
    <property type="entry name" value="HNH_nuc"/>
</dbReference>
<evidence type="ECO:0000259" key="1">
    <source>
        <dbReference type="Pfam" id="PF01844"/>
    </source>
</evidence>
<accession>A0A0F9YBB3</accession>
<protein>
    <recommendedName>
        <fullName evidence="1">HNH domain-containing protein</fullName>
    </recommendedName>
</protein>
<proteinExistence type="predicted"/>